<dbReference type="EMBL" id="CABITT030000006">
    <property type="protein sequence ID" value="VVB08017.1"/>
    <property type="molecule type" value="Genomic_DNA"/>
</dbReference>
<accession>A0A565C371</accession>
<protein>
    <submittedName>
        <fullName evidence="1">Uncharacterized protein</fullName>
    </submittedName>
</protein>
<evidence type="ECO:0000313" key="2">
    <source>
        <dbReference type="Proteomes" id="UP000489600"/>
    </source>
</evidence>
<dbReference type="AlphaFoldDB" id="A0A565C371"/>
<keyword evidence="2" id="KW-1185">Reference proteome</keyword>
<dbReference type="Proteomes" id="UP000489600">
    <property type="component" value="Unassembled WGS sequence"/>
</dbReference>
<reference evidence="1" key="1">
    <citation type="submission" date="2019-07" db="EMBL/GenBank/DDBJ databases">
        <authorList>
            <person name="Dittberner H."/>
        </authorList>
    </citation>
    <scope>NUCLEOTIDE SEQUENCE [LARGE SCALE GENOMIC DNA]</scope>
</reference>
<name>A0A565C371_9BRAS</name>
<organism evidence="1 2">
    <name type="scientific">Arabis nemorensis</name>
    <dbReference type="NCBI Taxonomy" id="586526"/>
    <lineage>
        <taxon>Eukaryota</taxon>
        <taxon>Viridiplantae</taxon>
        <taxon>Streptophyta</taxon>
        <taxon>Embryophyta</taxon>
        <taxon>Tracheophyta</taxon>
        <taxon>Spermatophyta</taxon>
        <taxon>Magnoliopsida</taxon>
        <taxon>eudicotyledons</taxon>
        <taxon>Gunneridae</taxon>
        <taxon>Pentapetalae</taxon>
        <taxon>rosids</taxon>
        <taxon>malvids</taxon>
        <taxon>Brassicales</taxon>
        <taxon>Brassicaceae</taxon>
        <taxon>Arabideae</taxon>
        <taxon>Arabis</taxon>
    </lineage>
</organism>
<proteinExistence type="predicted"/>
<sequence>MALLPAPWISSLRSPSSPNLKGVSTRFDWLRVALTPVSICSSMSPTNMTFSMMASAMSKPLAPSPNCSACSDLGMSRVQIVRPPDPSVPPNPLDLQATVIPVTSPSPFGSSPPYASGSSLCSAVPLFAIS</sequence>
<evidence type="ECO:0000313" key="1">
    <source>
        <dbReference type="EMBL" id="VVB08017.1"/>
    </source>
</evidence>
<comment type="caution">
    <text evidence="1">The sequence shown here is derived from an EMBL/GenBank/DDBJ whole genome shotgun (WGS) entry which is preliminary data.</text>
</comment>
<gene>
    <name evidence="1" type="ORF">ANE_LOCUS18461</name>
</gene>